<dbReference type="AlphaFoldDB" id="C0ED78"/>
<protein>
    <submittedName>
        <fullName evidence="6">Transcriptional regulator, AraC family</fullName>
    </submittedName>
</protein>
<keyword evidence="1" id="KW-0805">Transcription regulation</keyword>
<proteinExistence type="predicted"/>
<keyword evidence="4" id="KW-0472">Membrane</keyword>
<feature type="domain" description="HTH araC/xylS-type" evidence="5">
    <location>
        <begin position="352"/>
        <end position="449"/>
    </location>
</feature>
<dbReference type="STRING" id="537013.CLOSTMETH_01803"/>
<dbReference type="Proteomes" id="UP000003340">
    <property type="component" value="Unassembled WGS sequence"/>
</dbReference>
<dbReference type="InterPro" id="IPR014710">
    <property type="entry name" value="RmlC-like_jellyroll"/>
</dbReference>
<dbReference type="Gene3D" id="2.60.120.10">
    <property type="entry name" value="Jelly Rolls"/>
    <property type="match status" value="1"/>
</dbReference>
<dbReference type="SUPFAM" id="SSF51182">
    <property type="entry name" value="RmlC-like cupins"/>
    <property type="match status" value="1"/>
</dbReference>
<dbReference type="GO" id="GO:0003700">
    <property type="term" value="F:DNA-binding transcription factor activity"/>
    <property type="evidence" value="ECO:0007669"/>
    <property type="project" value="InterPro"/>
</dbReference>
<dbReference type="Gene3D" id="1.10.10.60">
    <property type="entry name" value="Homeodomain-like"/>
    <property type="match status" value="1"/>
</dbReference>
<keyword evidence="4" id="KW-1133">Transmembrane helix</keyword>
<dbReference type="GO" id="GO:0043565">
    <property type="term" value="F:sequence-specific DNA binding"/>
    <property type="evidence" value="ECO:0007669"/>
    <property type="project" value="InterPro"/>
</dbReference>
<evidence type="ECO:0000256" key="3">
    <source>
        <dbReference type="ARBA" id="ARBA00023163"/>
    </source>
</evidence>
<evidence type="ECO:0000259" key="5">
    <source>
        <dbReference type="PROSITE" id="PS01124"/>
    </source>
</evidence>
<dbReference type="PANTHER" id="PTHR43280">
    <property type="entry name" value="ARAC-FAMILY TRANSCRIPTIONAL REGULATOR"/>
    <property type="match status" value="1"/>
</dbReference>
<feature type="transmembrane region" description="Helical" evidence="4">
    <location>
        <begin position="68"/>
        <end position="87"/>
    </location>
</feature>
<reference evidence="6 7" key="2">
    <citation type="submission" date="2009-02" db="EMBL/GenBank/DDBJ databases">
        <title>Draft genome sequence of Clostridium methylpentosum (DSM 5476).</title>
        <authorList>
            <person name="Sudarsanam P."/>
            <person name="Ley R."/>
            <person name="Guruge J."/>
            <person name="Turnbaugh P.J."/>
            <person name="Mahowald M."/>
            <person name="Liep D."/>
            <person name="Gordon J."/>
        </authorList>
    </citation>
    <scope>NUCLEOTIDE SEQUENCE [LARGE SCALE GENOMIC DNA]</scope>
    <source>
        <strain evidence="6 7">DSM 5476</strain>
    </source>
</reference>
<dbReference type="PANTHER" id="PTHR43280:SF28">
    <property type="entry name" value="HTH-TYPE TRANSCRIPTIONAL ACTIVATOR RHAS"/>
    <property type="match status" value="1"/>
</dbReference>
<dbReference type="eggNOG" id="COG2207">
    <property type="taxonomic scope" value="Bacteria"/>
</dbReference>
<evidence type="ECO:0000313" key="7">
    <source>
        <dbReference type="Proteomes" id="UP000003340"/>
    </source>
</evidence>
<keyword evidence="2" id="KW-0238">DNA-binding</keyword>
<evidence type="ECO:0000256" key="2">
    <source>
        <dbReference type="ARBA" id="ARBA00023125"/>
    </source>
</evidence>
<dbReference type="HOGENOM" id="CLU_000445_88_0_9"/>
<keyword evidence="7" id="KW-1185">Reference proteome</keyword>
<evidence type="ECO:0000256" key="4">
    <source>
        <dbReference type="SAM" id="Phobius"/>
    </source>
</evidence>
<dbReference type="InterPro" id="IPR013096">
    <property type="entry name" value="Cupin_2"/>
</dbReference>
<sequence length="452" mass="52720">MWEPGTHHLVLGRAADGGLAKSLAKLCCAACTGDGAPSAVTLETSKSAARQPASPFLNNGFILSPPHWFFLGFVLFFWTYGQLYYIIMPNQRLFQNRKKMIHFRQRGNGMDPILETVNEYIDQHRRGVLPSQNRPHTLENLIFDPRPKFSRGIRYFTFLEDRLFDRDEQIHLDIDQITELDKSQRTFFRQKLMHNHEFFEIFYVHSGRCISTINGEDREFSEGDICFYTPNAIHCMQTPEEGDVVINLLIRKSLFDETFLTLVRNNDLVTGFFIDSLYNTNSQQRHIVFHKNQATIARPIILQMFYEQLKHDGFSQDILRSYLVCLFSDLARSYTRSLTETPKLSGRQLDIKEVVTYIGRRYKDLTIEELADVFGYSVRSMSGFICSRTGKTFRDTIKSFRLRNASRLLCETDLSLDAIAFEVGYTQRCSFERAFKNNFHISPAEYRKRYRH</sequence>
<keyword evidence="4" id="KW-0812">Transmembrane</keyword>
<evidence type="ECO:0000313" key="6">
    <source>
        <dbReference type="EMBL" id="EEG30590.1"/>
    </source>
</evidence>
<dbReference type="SMART" id="SM00342">
    <property type="entry name" value="HTH_ARAC"/>
    <property type="match status" value="1"/>
</dbReference>
<dbReference type="Pfam" id="PF12833">
    <property type="entry name" value="HTH_18"/>
    <property type="match status" value="1"/>
</dbReference>
<comment type="caution">
    <text evidence="6">The sequence shown here is derived from an EMBL/GenBank/DDBJ whole genome shotgun (WGS) entry which is preliminary data.</text>
</comment>
<dbReference type="InterPro" id="IPR018060">
    <property type="entry name" value="HTH_AraC"/>
</dbReference>
<evidence type="ECO:0000256" key="1">
    <source>
        <dbReference type="ARBA" id="ARBA00023015"/>
    </source>
</evidence>
<dbReference type="PROSITE" id="PS01124">
    <property type="entry name" value="HTH_ARAC_FAMILY_2"/>
    <property type="match status" value="1"/>
</dbReference>
<organism evidence="6 7">
    <name type="scientific">[Clostridium] methylpentosum DSM 5476</name>
    <dbReference type="NCBI Taxonomy" id="537013"/>
    <lineage>
        <taxon>Bacteria</taxon>
        <taxon>Bacillati</taxon>
        <taxon>Bacillota</taxon>
        <taxon>Clostridia</taxon>
        <taxon>Eubacteriales</taxon>
        <taxon>Oscillospiraceae</taxon>
        <taxon>Oscillospiraceae incertae sedis</taxon>
    </lineage>
</organism>
<gene>
    <name evidence="6" type="ORF">CLOSTMETH_01803</name>
</gene>
<accession>C0ED78</accession>
<keyword evidence="3" id="KW-0804">Transcription</keyword>
<name>C0ED78_9FIRM</name>
<dbReference type="SUPFAM" id="SSF46689">
    <property type="entry name" value="Homeodomain-like"/>
    <property type="match status" value="1"/>
</dbReference>
<reference evidence="6 7" key="1">
    <citation type="submission" date="2009-01" db="EMBL/GenBank/DDBJ databases">
        <authorList>
            <person name="Fulton L."/>
            <person name="Clifton S."/>
            <person name="Fulton B."/>
            <person name="Xu J."/>
            <person name="Minx P."/>
            <person name="Pepin K.H."/>
            <person name="Johnson M."/>
            <person name="Bhonagiri V."/>
            <person name="Nash W.E."/>
            <person name="Mardis E.R."/>
            <person name="Wilson R.K."/>
        </authorList>
    </citation>
    <scope>NUCLEOTIDE SEQUENCE [LARGE SCALE GENOMIC DNA]</scope>
    <source>
        <strain evidence="6 7">DSM 5476</strain>
    </source>
</reference>
<dbReference type="InterPro" id="IPR011051">
    <property type="entry name" value="RmlC_Cupin_sf"/>
</dbReference>
<dbReference type="Pfam" id="PF07883">
    <property type="entry name" value="Cupin_2"/>
    <property type="match status" value="1"/>
</dbReference>
<dbReference type="EMBL" id="ACEC01000060">
    <property type="protein sequence ID" value="EEG30590.1"/>
    <property type="molecule type" value="Genomic_DNA"/>
</dbReference>
<dbReference type="InterPro" id="IPR009057">
    <property type="entry name" value="Homeodomain-like_sf"/>
</dbReference>
<dbReference type="eggNOG" id="COG1917">
    <property type="taxonomic scope" value="Bacteria"/>
</dbReference>